<dbReference type="Proteomes" id="UP000887566">
    <property type="component" value="Unplaced"/>
</dbReference>
<dbReference type="WBParaSite" id="PSAMB.scaffold13819size2111.g35704.t1">
    <property type="protein sequence ID" value="PSAMB.scaffold13819size2111.g35704.t1"/>
    <property type="gene ID" value="PSAMB.scaffold13819size2111.g35704"/>
</dbReference>
<organism evidence="3 4">
    <name type="scientific">Plectus sambesii</name>
    <dbReference type="NCBI Taxonomy" id="2011161"/>
    <lineage>
        <taxon>Eukaryota</taxon>
        <taxon>Metazoa</taxon>
        <taxon>Ecdysozoa</taxon>
        <taxon>Nematoda</taxon>
        <taxon>Chromadorea</taxon>
        <taxon>Plectida</taxon>
        <taxon>Plectina</taxon>
        <taxon>Plectoidea</taxon>
        <taxon>Plectidae</taxon>
        <taxon>Plectus</taxon>
    </lineage>
</organism>
<sequence length="66" mass="7780">MSEHHHHWSYHDDHEHGPHHWGGDGEHQSPIDIDLAQVERVEQIDPIRFVNYERPVEGKFVNNGHS</sequence>
<dbReference type="Pfam" id="PF00194">
    <property type="entry name" value="Carb_anhydrase"/>
    <property type="match status" value="1"/>
</dbReference>
<feature type="compositionally biased region" description="Basic and acidic residues" evidence="1">
    <location>
        <begin position="1"/>
        <end position="29"/>
    </location>
</feature>
<name>A0A914UZW4_9BILA</name>
<reference evidence="4" key="1">
    <citation type="submission" date="2022-11" db="UniProtKB">
        <authorList>
            <consortium name="WormBaseParasite"/>
        </authorList>
    </citation>
    <scope>IDENTIFICATION</scope>
</reference>
<proteinExistence type="predicted"/>
<keyword evidence="3" id="KW-1185">Reference proteome</keyword>
<dbReference type="InterPro" id="IPR001148">
    <property type="entry name" value="CA_dom"/>
</dbReference>
<evidence type="ECO:0000256" key="1">
    <source>
        <dbReference type="SAM" id="MobiDB-lite"/>
    </source>
</evidence>
<dbReference type="InterPro" id="IPR036398">
    <property type="entry name" value="CA_dom_sf"/>
</dbReference>
<feature type="region of interest" description="Disordered" evidence="1">
    <location>
        <begin position="1"/>
        <end position="33"/>
    </location>
</feature>
<feature type="domain" description="Alpha-carbonic anhydrase" evidence="2">
    <location>
        <begin position="6"/>
        <end position="66"/>
    </location>
</feature>
<dbReference type="Gene3D" id="3.10.200.10">
    <property type="entry name" value="Alpha carbonic anhydrase"/>
    <property type="match status" value="1"/>
</dbReference>
<evidence type="ECO:0000259" key="2">
    <source>
        <dbReference type="PROSITE" id="PS51144"/>
    </source>
</evidence>
<accession>A0A914UZW4</accession>
<dbReference type="AlphaFoldDB" id="A0A914UZW4"/>
<evidence type="ECO:0000313" key="3">
    <source>
        <dbReference type="Proteomes" id="UP000887566"/>
    </source>
</evidence>
<protein>
    <submittedName>
        <fullName evidence="4">Alpha-carbonic anhydrase domain-containing protein</fullName>
    </submittedName>
</protein>
<dbReference type="SUPFAM" id="SSF51069">
    <property type="entry name" value="Carbonic anhydrase"/>
    <property type="match status" value="1"/>
</dbReference>
<dbReference type="PROSITE" id="PS51144">
    <property type="entry name" value="ALPHA_CA_2"/>
    <property type="match status" value="1"/>
</dbReference>
<evidence type="ECO:0000313" key="4">
    <source>
        <dbReference type="WBParaSite" id="PSAMB.scaffold13819size2111.g35704.t1"/>
    </source>
</evidence>